<name>A0A7C0U2Y9_DESA2</name>
<dbReference type="SUPFAM" id="SSF54862">
    <property type="entry name" value="4Fe-4S ferredoxins"/>
    <property type="match status" value="1"/>
</dbReference>
<dbReference type="GO" id="GO:0004355">
    <property type="term" value="F:glutamate synthase (NADPH) activity"/>
    <property type="evidence" value="ECO:0007669"/>
    <property type="project" value="UniProtKB-EC"/>
</dbReference>
<dbReference type="InterPro" id="IPR043578">
    <property type="entry name" value="GltB_archl_type"/>
</dbReference>
<accession>A0A7C0U2Y9</accession>
<dbReference type="InterPro" id="IPR024188">
    <property type="entry name" value="GltB"/>
</dbReference>
<keyword evidence="4 11" id="KW-0479">Metal-binding</keyword>
<keyword evidence="5" id="KW-0560">Oxidoreductase</keyword>
<reference evidence="13" key="1">
    <citation type="journal article" date="2020" name="mSystems">
        <title>Genome- and Community-Level Interaction Insights into Carbon Utilization and Element Cycling Functions of Hydrothermarchaeota in Hydrothermal Sediment.</title>
        <authorList>
            <person name="Zhou Z."/>
            <person name="Liu Y."/>
            <person name="Xu W."/>
            <person name="Pan J."/>
            <person name="Luo Z.H."/>
            <person name="Li M."/>
        </authorList>
    </citation>
    <scope>NUCLEOTIDE SEQUENCE [LARGE SCALE GENOMIC DNA]</scope>
    <source>
        <strain evidence="13">HyVt-233</strain>
    </source>
</reference>
<evidence type="ECO:0000256" key="5">
    <source>
        <dbReference type="ARBA" id="ARBA00023002"/>
    </source>
</evidence>
<dbReference type="EMBL" id="DRBS01000251">
    <property type="protein sequence ID" value="HDD44514.1"/>
    <property type="molecule type" value="Genomic_DNA"/>
</dbReference>
<feature type="binding site" evidence="11">
    <location>
        <position position="34"/>
    </location>
    <ligand>
        <name>[4Fe-4S] cluster</name>
        <dbReference type="ChEBI" id="CHEBI:49883"/>
        <label>1</label>
    </ligand>
</feature>
<keyword evidence="3" id="KW-0028">Amino-acid biosynthesis</keyword>
<evidence type="ECO:0000256" key="1">
    <source>
        <dbReference type="ARBA" id="ARBA00009716"/>
    </source>
</evidence>
<evidence type="ECO:0000259" key="12">
    <source>
        <dbReference type="PROSITE" id="PS51379"/>
    </source>
</evidence>
<dbReference type="GO" id="GO:0051539">
    <property type="term" value="F:4 iron, 4 sulfur cluster binding"/>
    <property type="evidence" value="ECO:0007669"/>
    <property type="project" value="UniProtKB-KW"/>
</dbReference>
<dbReference type="PROSITE" id="PS00198">
    <property type="entry name" value="4FE4S_FER_1"/>
    <property type="match status" value="1"/>
</dbReference>
<feature type="domain" description="4Fe-4S ferredoxin-type" evidence="12">
    <location>
        <begin position="56"/>
        <end position="85"/>
    </location>
</feature>
<sequence>MKSKNSHQNSAKQKEKNYKLRFSDFLIYRDELRCNNCKLCIKECSYGVHYYDKKLKRVLSDEMKCVGCKRCEAMCPNNALIIRRNSFSFRENALWTETYIKNIYKQAETGGVLLTGAGNPLPYPIYWDKMLLDACQVTNPSIDPLREPMEIRTFLGRKPDALKVDKEGDRYSLKTTLSPQIVIDYPILFAAMSYGALNLNVHRALARAAEELNTLYNTGEGGLHPELYKYGKHTIVQCASGRFGVHPRYLKAGVAIEIKIGQGAKPGIGGHLPGEKVDEEISMTRMIPVGTDALSPAPHHDIYSIEDLKQLIYALKEATNYEKLVFVKIAAVHNVAAIASGIVRAGADVIVIDGFRGGTGAAPTMIRDHVGIPVELALAAVDERLRKEGIRNQISIIVSGGIRCSADVVKAIALGADAVYIGTAALIALGCTLCQHCYTGKCPWGIATNDPKLRKRIKPEEAAKRLVNLVKAWGHEIKEMLGAMGINALESLRGNRERLRGIGLNEKELSILGIKHAGE</sequence>
<evidence type="ECO:0000256" key="9">
    <source>
        <dbReference type="ARBA" id="ARBA00048151"/>
    </source>
</evidence>
<evidence type="ECO:0000313" key="13">
    <source>
        <dbReference type="EMBL" id="HDD44514.1"/>
    </source>
</evidence>
<dbReference type="GO" id="GO:0006537">
    <property type="term" value="P:glutamate biosynthetic process"/>
    <property type="evidence" value="ECO:0007669"/>
    <property type="project" value="UniProtKB-KW"/>
</dbReference>
<feature type="domain" description="4Fe-4S ferredoxin-type" evidence="12">
    <location>
        <begin position="25"/>
        <end position="54"/>
    </location>
</feature>
<keyword evidence="6 11" id="KW-0408">Iron</keyword>
<dbReference type="Pfam" id="PF12838">
    <property type="entry name" value="Fer4_7"/>
    <property type="match status" value="1"/>
</dbReference>
<dbReference type="CDD" id="cd02808">
    <property type="entry name" value="GltS_FMN"/>
    <property type="match status" value="1"/>
</dbReference>
<dbReference type="InterPro" id="IPR017900">
    <property type="entry name" value="4Fe4S_Fe_S_CS"/>
</dbReference>
<evidence type="ECO:0000256" key="7">
    <source>
        <dbReference type="ARBA" id="ARBA00023014"/>
    </source>
</evidence>
<dbReference type="SUPFAM" id="SSF51395">
    <property type="entry name" value="FMN-linked oxidoreductases"/>
    <property type="match status" value="1"/>
</dbReference>
<dbReference type="InterPro" id="IPR017896">
    <property type="entry name" value="4Fe4S_Fe-S-bd"/>
</dbReference>
<feature type="binding site" evidence="11">
    <location>
        <position position="40"/>
    </location>
    <ligand>
        <name>[4Fe-4S] cluster</name>
        <dbReference type="ChEBI" id="CHEBI:49883"/>
        <label>1</label>
    </ligand>
</feature>
<feature type="binding site" evidence="11">
    <location>
        <position position="37"/>
    </location>
    <ligand>
        <name>[4Fe-4S] cluster</name>
        <dbReference type="ChEBI" id="CHEBI:49883"/>
        <label>1</label>
    </ligand>
</feature>
<protein>
    <recommendedName>
        <fullName evidence="2">glutamate synthase (NADPH)</fullName>
        <ecNumber evidence="2">1.4.1.13</ecNumber>
    </recommendedName>
</protein>
<dbReference type="GO" id="GO:0046872">
    <property type="term" value="F:metal ion binding"/>
    <property type="evidence" value="ECO:0007669"/>
    <property type="project" value="UniProtKB-KW"/>
</dbReference>
<evidence type="ECO:0000256" key="2">
    <source>
        <dbReference type="ARBA" id="ARBA00012079"/>
    </source>
</evidence>
<feature type="binding site" evidence="11">
    <location>
        <position position="71"/>
    </location>
    <ligand>
        <name>[4Fe-4S] cluster</name>
        <dbReference type="ChEBI" id="CHEBI:49883"/>
        <label>2</label>
    </ligand>
</feature>
<organism evidence="13">
    <name type="scientific">Desulfofervidus auxilii</name>
    <dbReference type="NCBI Taxonomy" id="1621989"/>
    <lineage>
        <taxon>Bacteria</taxon>
        <taxon>Pseudomonadati</taxon>
        <taxon>Thermodesulfobacteriota</taxon>
        <taxon>Candidatus Desulfofervidia</taxon>
        <taxon>Candidatus Desulfofervidales</taxon>
        <taxon>Candidatus Desulfofervidaceae</taxon>
        <taxon>Candidatus Desulfofervidus</taxon>
    </lineage>
</organism>
<dbReference type="PROSITE" id="PS51379">
    <property type="entry name" value="4FE4S_FER_2"/>
    <property type="match status" value="2"/>
</dbReference>
<dbReference type="InterPro" id="IPR002932">
    <property type="entry name" value="Glu_synthdom"/>
</dbReference>
<comment type="similarity">
    <text evidence="1 10">Belongs to the glutamate synthase family.</text>
</comment>
<evidence type="ECO:0000256" key="11">
    <source>
        <dbReference type="PIRSR" id="PIRSR006429-1"/>
    </source>
</evidence>
<dbReference type="Gene3D" id="3.20.20.70">
    <property type="entry name" value="Aldolase class I"/>
    <property type="match status" value="1"/>
</dbReference>
<dbReference type="AlphaFoldDB" id="A0A7C0U2Y9"/>
<evidence type="ECO:0000256" key="10">
    <source>
        <dbReference type="PIRNR" id="PIRNR006429"/>
    </source>
</evidence>
<feature type="binding site" evidence="11">
    <location>
        <position position="44"/>
    </location>
    <ligand>
        <name>[4Fe-4S] cluster</name>
        <dbReference type="ChEBI" id="CHEBI:49883"/>
        <label>2</label>
    </ligand>
</feature>
<dbReference type="Proteomes" id="UP000886289">
    <property type="component" value="Unassembled WGS sequence"/>
</dbReference>
<feature type="binding site" evidence="11">
    <location>
        <position position="68"/>
    </location>
    <ligand>
        <name>[4Fe-4S] cluster</name>
        <dbReference type="ChEBI" id="CHEBI:49883"/>
        <label>2</label>
    </ligand>
</feature>
<dbReference type="Pfam" id="PF01645">
    <property type="entry name" value="Glu_synthase"/>
    <property type="match status" value="1"/>
</dbReference>
<evidence type="ECO:0000256" key="3">
    <source>
        <dbReference type="ARBA" id="ARBA00022605"/>
    </source>
</evidence>
<dbReference type="PIRSF" id="PIRSF006429">
    <property type="entry name" value="GOGAT_lg_2"/>
    <property type="match status" value="1"/>
</dbReference>
<comment type="catalytic activity">
    <reaction evidence="9">
        <text>2 L-glutamate + NADP(+) = L-glutamine + 2-oxoglutarate + NADPH + H(+)</text>
        <dbReference type="Rhea" id="RHEA:15501"/>
        <dbReference type="ChEBI" id="CHEBI:15378"/>
        <dbReference type="ChEBI" id="CHEBI:16810"/>
        <dbReference type="ChEBI" id="CHEBI:29985"/>
        <dbReference type="ChEBI" id="CHEBI:57783"/>
        <dbReference type="ChEBI" id="CHEBI:58349"/>
        <dbReference type="ChEBI" id="CHEBI:58359"/>
        <dbReference type="EC" id="1.4.1.13"/>
    </reaction>
</comment>
<gene>
    <name evidence="13" type="ORF">ENG63_06620</name>
</gene>
<keyword evidence="11" id="KW-0004">4Fe-4S</keyword>
<evidence type="ECO:0000256" key="4">
    <source>
        <dbReference type="ARBA" id="ARBA00022723"/>
    </source>
</evidence>
<comment type="caution">
    <text evidence="13">The sequence shown here is derived from an EMBL/GenBank/DDBJ whole genome shotgun (WGS) entry which is preliminary data.</text>
</comment>
<dbReference type="Gene3D" id="3.30.70.20">
    <property type="match status" value="1"/>
</dbReference>
<keyword evidence="8" id="KW-0314">Glutamate biosynthesis</keyword>
<dbReference type="InterPro" id="IPR013785">
    <property type="entry name" value="Aldolase_TIM"/>
</dbReference>
<feature type="binding site" evidence="11">
    <location>
        <position position="65"/>
    </location>
    <ligand>
        <name>[4Fe-4S] cluster</name>
        <dbReference type="ChEBI" id="CHEBI:49883"/>
        <label>2</label>
    </ligand>
</feature>
<dbReference type="PANTHER" id="PTHR43819">
    <property type="entry name" value="ARCHAEAL-TYPE GLUTAMATE SYNTHASE [NADPH]"/>
    <property type="match status" value="1"/>
</dbReference>
<dbReference type="EC" id="1.4.1.13" evidence="2"/>
<dbReference type="PANTHER" id="PTHR43819:SF1">
    <property type="entry name" value="ARCHAEAL-TYPE GLUTAMATE SYNTHASE [NADPH]"/>
    <property type="match status" value="1"/>
</dbReference>
<evidence type="ECO:0000256" key="8">
    <source>
        <dbReference type="ARBA" id="ARBA00023164"/>
    </source>
</evidence>
<proteinExistence type="inferred from homology"/>
<dbReference type="PIRSF" id="PIRSF500061">
    <property type="entry name" value="GOGAT_lg2_archl"/>
    <property type="match status" value="1"/>
</dbReference>
<evidence type="ECO:0000256" key="6">
    <source>
        <dbReference type="ARBA" id="ARBA00023004"/>
    </source>
</evidence>
<keyword evidence="7 11" id="KW-0411">Iron-sulfur</keyword>
<feature type="binding site" evidence="11">
    <location>
        <position position="75"/>
    </location>
    <ligand>
        <name>[4Fe-4S] cluster</name>
        <dbReference type="ChEBI" id="CHEBI:49883"/>
        <label>1</label>
    </ligand>
</feature>